<feature type="compositionally biased region" description="Polar residues" evidence="2">
    <location>
        <begin position="127"/>
        <end position="146"/>
    </location>
</feature>
<sequence length="371" mass="41761">MSSSSLKPTFRGYVEGTDDALILFEACVSGQLIPVHRRPSRDEFGTLTKSGNVFIYEIKGSGIRRWGDLLHWTCSRKSGGFFYYLELNEPTSSDMTNRVRKKKVKWQMRGIAKQQRRYPGNLMTPHSHPNGNESSEPPVNEPNQDLVSELNSNTSIKEGGLIKKTITLSCNNIEYRLVSYFTREDVDNGHLLVPSRLKNFQTVFPHSWIVQNQRSRFSVGEITGAEADNKPDLDSFRQGPPPNHGYGFQTWHETYDSMPLFLFPFFPLDTEVQYMPIDMHGVLVEDALLHRGGPLQQSPHPQDGETYHMPPYDDTYGSHISPVGCPAGSSDLSRPPLAILPSVDYRLPGNTIWNFALEKTVESTSLDGVPG</sequence>
<dbReference type="PANTHER" id="PTHR28027:SF2">
    <property type="entry name" value="TRANSCRIPTIONAL REGULATOR MIT1"/>
    <property type="match status" value="1"/>
</dbReference>
<reference evidence="3" key="1">
    <citation type="journal article" date="2020" name="BMC Genomics">
        <title>Correction to: Identification and distribution of gene clusters required for synthesis of sphingolipid metabolism inhibitors in diverse species of the filamentous fungus Fusarium.</title>
        <authorList>
            <person name="Kim H.S."/>
            <person name="Lohmar J.M."/>
            <person name="Busman M."/>
            <person name="Brown D.W."/>
            <person name="Naumann T.A."/>
            <person name="Divon H.H."/>
            <person name="Lysoe E."/>
            <person name="Uhlig S."/>
            <person name="Proctor R.H."/>
        </authorList>
    </citation>
    <scope>NUCLEOTIDE SEQUENCE</scope>
    <source>
        <strain evidence="3">NRRL 20472</strain>
    </source>
</reference>
<evidence type="ECO:0000256" key="1">
    <source>
        <dbReference type="ARBA" id="ARBA00008359"/>
    </source>
</evidence>
<dbReference type="EMBL" id="JABEXW010000032">
    <property type="protein sequence ID" value="KAF4973014.1"/>
    <property type="molecule type" value="Genomic_DNA"/>
</dbReference>
<comment type="similarity">
    <text evidence="1">Belongs to the MIT1/WOR1 family.</text>
</comment>
<dbReference type="Pfam" id="PF09729">
    <property type="entry name" value="Gti1_Pac2"/>
    <property type="match status" value="1"/>
</dbReference>
<organism evidence="3 4">
    <name type="scientific">Fusarium sarcochroum</name>
    <dbReference type="NCBI Taxonomy" id="1208366"/>
    <lineage>
        <taxon>Eukaryota</taxon>
        <taxon>Fungi</taxon>
        <taxon>Dikarya</taxon>
        <taxon>Ascomycota</taxon>
        <taxon>Pezizomycotina</taxon>
        <taxon>Sordariomycetes</taxon>
        <taxon>Hypocreomycetidae</taxon>
        <taxon>Hypocreales</taxon>
        <taxon>Nectriaceae</taxon>
        <taxon>Fusarium</taxon>
        <taxon>Fusarium lateritium species complex</taxon>
    </lineage>
</organism>
<proteinExistence type="inferred from homology"/>
<keyword evidence="4" id="KW-1185">Reference proteome</keyword>
<dbReference type="OrthoDB" id="5098974at2759"/>
<accession>A0A8H4UBG6</accession>
<protein>
    <submittedName>
        <fullName evidence="3">Uncharacterized protein</fullName>
    </submittedName>
</protein>
<feature type="region of interest" description="Disordered" evidence="2">
    <location>
        <begin position="117"/>
        <end position="146"/>
    </location>
</feature>
<name>A0A8H4UBG6_9HYPO</name>
<evidence type="ECO:0000313" key="4">
    <source>
        <dbReference type="Proteomes" id="UP000622797"/>
    </source>
</evidence>
<dbReference type="Proteomes" id="UP000622797">
    <property type="component" value="Unassembled WGS sequence"/>
</dbReference>
<dbReference type="AlphaFoldDB" id="A0A8H4UBG6"/>
<reference evidence="3" key="2">
    <citation type="submission" date="2020-05" db="EMBL/GenBank/DDBJ databases">
        <authorList>
            <person name="Kim H.-S."/>
            <person name="Proctor R.H."/>
            <person name="Brown D.W."/>
        </authorList>
    </citation>
    <scope>NUCLEOTIDE SEQUENCE</scope>
    <source>
        <strain evidence="3">NRRL 20472</strain>
    </source>
</reference>
<dbReference type="PANTHER" id="PTHR28027">
    <property type="entry name" value="TRANSCRIPTIONAL REGULATOR MIT1"/>
    <property type="match status" value="1"/>
</dbReference>
<dbReference type="GO" id="GO:0003677">
    <property type="term" value="F:DNA binding"/>
    <property type="evidence" value="ECO:0007669"/>
    <property type="project" value="TreeGrafter"/>
</dbReference>
<evidence type="ECO:0000256" key="2">
    <source>
        <dbReference type="SAM" id="MobiDB-lite"/>
    </source>
</evidence>
<comment type="caution">
    <text evidence="3">The sequence shown here is derived from an EMBL/GenBank/DDBJ whole genome shotgun (WGS) entry which is preliminary data.</text>
</comment>
<evidence type="ECO:0000313" key="3">
    <source>
        <dbReference type="EMBL" id="KAF4973014.1"/>
    </source>
</evidence>
<dbReference type="InterPro" id="IPR018608">
    <property type="entry name" value="Gti1/Pac2"/>
</dbReference>
<gene>
    <name evidence="3" type="ORF">FSARC_591</name>
</gene>